<keyword evidence="7" id="KW-0249">Electron transport</keyword>
<evidence type="ECO:0000256" key="6">
    <source>
        <dbReference type="ARBA" id="ARBA00022827"/>
    </source>
</evidence>
<evidence type="ECO:0000313" key="12">
    <source>
        <dbReference type="Proteomes" id="UP000824041"/>
    </source>
</evidence>
<evidence type="ECO:0000256" key="8">
    <source>
        <dbReference type="ARBA" id="ARBA00023004"/>
    </source>
</evidence>
<dbReference type="GO" id="GO:0005506">
    <property type="term" value="F:iron ion binding"/>
    <property type="evidence" value="ECO:0007669"/>
    <property type="project" value="InterPro"/>
</dbReference>
<comment type="cofactor">
    <cofactor evidence="2">
        <name>FAD</name>
        <dbReference type="ChEBI" id="CHEBI:57692"/>
    </cofactor>
</comment>
<dbReference type="InterPro" id="IPR001279">
    <property type="entry name" value="Metallo-B-lactamas"/>
</dbReference>
<dbReference type="SUPFAM" id="SSF57802">
    <property type="entry name" value="Rubredoxin-like"/>
    <property type="match status" value="1"/>
</dbReference>
<dbReference type="InterPro" id="IPR029039">
    <property type="entry name" value="Flavoprotein-like_sf"/>
</dbReference>
<dbReference type="PROSITE" id="PS50902">
    <property type="entry name" value="FLAVODOXIN_LIKE"/>
    <property type="match status" value="1"/>
</dbReference>
<dbReference type="InterPro" id="IPR024934">
    <property type="entry name" value="Rubredoxin-like_dom"/>
</dbReference>
<evidence type="ECO:0000256" key="2">
    <source>
        <dbReference type="ARBA" id="ARBA00001974"/>
    </source>
</evidence>
<dbReference type="CDD" id="cd00350">
    <property type="entry name" value="rubredoxin_like"/>
    <property type="match status" value="1"/>
</dbReference>
<dbReference type="InterPro" id="IPR036866">
    <property type="entry name" value="RibonucZ/Hydroxyglut_hydro"/>
</dbReference>
<dbReference type="PRINTS" id="PR00368">
    <property type="entry name" value="FADPNR"/>
</dbReference>
<proteinExistence type="inferred from homology"/>
<dbReference type="InterPro" id="IPR008254">
    <property type="entry name" value="Flavodoxin/NO_synth"/>
</dbReference>
<gene>
    <name evidence="11" type="ORF">IAA21_02100</name>
</gene>
<evidence type="ECO:0000256" key="3">
    <source>
        <dbReference type="ARBA" id="ARBA00007121"/>
    </source>
</evidence>
<dbReference type="InterPro" id="IPR041575">
    <property type="entry name" value="Rubredoxin_C"/>
</dbReference>
<dbReference type="InterPro" id="IPR016156">
    <property type="entry name" value="FAD/NAD-linked_Rdtase_dimer_sf"/>
</dbReference>
<organism evidence="11 12">
    <name type="scientific">Candidatus Blautia faecigallinarum</name>
    <dbReference type="NCBI Taxonomy" id="2838488"/>
    <lineage>
        <taxon>Bacteria</taxon>
        <taxon>Bacillati</taxon>
        <taxon>Bacillota</taxon>
        <taxon>Clostridia</taxon>
        <taxon>Lachnospirales</taxon>
        <taxon>Lachnospiraceae</taxon>
        <taxon>Blautia</taxon>
    </lineage>
</organism>
<dbReference type="Pfam" id="PF19583">
    <property type="entry name" value="ODP"/>
    <property type="match status" value="1"/>
</dbReference>
<dbReference type="SMART" id="SM00849">
    <property type="entry name" value="Lactamase_B"/>
    <property type="match status" value="1"/>
</dbReference>
<dbReference type="CDD" id="cd07709">
    <property type="entry name" value="flavodiiron_proteins_MBL-fold"/>
    <property type="match status" value="1"/>
</dbReference>
<dbReference type="Gene3D" id="3.40.50.360">
    <property type="match status" value="1"/>
</dbReference>
<evidence type="ECO:0000259" key="10">
    <source>
        <dbReference type="PROSITE" id="PS50903"/>
    </source>
</evidence>
<evidence type="ECO:0000256" key="5">
    <source>
        <dbReference type="ARBA" id="ARBA00022630"/>
    </source>
</evidence>
<dbReference type="SUPFAM" id="SSF56281">
    <property type="entry name" value="Metallo-hydrolase/oxidoreductase"/>
    <property type="match status" value="1"/>
</dbReference>
<dbReference type="SUPFAM" id="SSF52218">
    <property type="entry name" value="Flavoproteins"/>
    <property type="match status" value="1"/>
</dbReference>
<dbReference type="Pfam" id="PF00258">
    <property type="entry name" value="Flavodoxin_1"/>
    <property type="match status" value="1"/>
</dbReference>
<keyword evidence="8" id="KW-0408">Iron</keyword>
<dbReference type="InterPro" id="IPR045761">
    <property type="entry name" value="ODP_dom"/>
</dbReference>
<dbReference type="Gene3D" id="3.30.390.30">
    <property type="match status" value="1"/>
</dbReference>
<evidence type="ECO:0000313" key="11">
    <source>
        <dbReference type="EMBL" id="HIZ21578.1"/>
    </source>
</evidence>
<dbReference type="GO" id="GO:0010181">
    <property type="term" value="F:FMN binding"/>
    <property type="evidence" value="ECO:0007669"/>
    <property type="project" value="InterPro"/>
</dbReference>
<dbReference type="Pfam" id="PF18267">
    <property type="entry name" value="Rubredoxin_C"/>
    <property type="match status" value="1"/>
</dbReference>
<protein>
    <submittedName>
        <fullName evidence="11">FAD-dependent oxidoreductase</fullName>
    </submittedName>
</protein>
<dbReference type="Gene3D" id="3.50.50.60">
    <property type="entry name" value="FAD/NAD(P)-binding domain"/>
    <property type="match status" value="2"/>
</dbReference>
<dbReference type="PROSITE" id="PS50903">
    <property type="entry name" value="RUBREDOXIN_LIKE"/>
    <property type="match status" value="1"/>
</dbReference>
<sequence length="842" mass="93483">MKTLELRDGFYWAGIIDDNLRVFDIIMYTEFGTTYNSYVWKAGDKVVLFETAKEKFFDEYLDKLKELIDVTKIDYLIVDHTEPDHAGSIEKLLDLSPQMKIVATGCAIGFLKEIVNKDFCSIAIKDNQRMEIGGKTLRFLVVPNLHWPDTMYTYIEEEQILVTCDSFGSHYGFHDVLASKVTDHEGYMRATKYYFDCIIGPFKPYMLKALARVRELDVSMICPGHGPVLDEKIDFMYNTYEQWCTVVNPNTKKTVIIPYVSAYGYTKRLAEEIARGIKDSGDVDVRMYDMVEADQAKVLEEIGFADGILFGTPTIVGEALKPIWDLTTSIFAGTHGGKLASAFGSYGWSGEGVPHILERLRQLRMKVVDGLKIRFKPGEVNLIDAYEYGYDFGCILQEKENPKKAKGTRTLVKCLVCGEIFDSSLEICPVCGVGKENFVPVDVEETSFRNDTGEFYLILGNGAAGLSAAKAIRERDLTGSIVIASNEPYMTYNRPMLTKSMVAELDAESIAVEEASWYEENQVYQLLGKEVKAIDTKEKEAEFTDGTKLKYTKLIYALGSECFIPPIPGKDKPQVIAIRRMSDIEKIEKLLDAVKNVVVIGGGVLGLEAAWELKKAHKEVTVLELAPQIMGRQLDEAASEMLTAISESNGIKIHTGVQIASIEGEEAVTGVKLSDGTVFPAELVIVSAGVRANTKVAQTAGVSINRGVVVNAAMETNVENIYACGDCAEYDGINYAIWPQAVEQGKVAGANAAGDKLEYETVSAGLSFNGMNTSLYAIGDNGKNPNLLYRTVEFKDMGRKQYEKYYFLNNRLCGVILIGDTSKMAWAAEAIEKKKTFKELFA</sequence>
<dbReference type="Gene3D" id="2.20.28.10">
    <property type="match status" value="1"/>
</dbReference>
<comment type="caution">
    <text evidence="11">The sequence shown here is derived from an EMBL/GenBank/DDBJ whole genome shotgun (WGS) entry which is preliminary data.</text>
</comment>
<accession>A0A9D2DR81</accession>
<evidence type="ECO:0000256" key="7">
    <source>
        <dbReference type="ARBA" id="ARBA00022982"/>
    </source>
</evidence>
<evidence type="ECO:0000256" key="4">
    <source>
        <dbReference type="ARBA" id="ARBA00022448"/>
    </source>
</evidence>
<dbReference type="PANTHER" id="PTHR32145">
    <property type="entry name" value="DIFLAVIN FLAVOPROTEIN A 2-RELATED"/>
    <property type="match status" value="1"/>
</dbReference>
<dbReference type="GO" id="GO:0016651">
    <property type="term" value="F:oxidoreductase activity, acting on NAD(P)H"/>
    <property type="evidence" value="ECO:0007669"/>
    <property type="project" value="UniProtKB-ARBA"/>
</dbReference>
<dbReference type="PANTHER" id="PTHR32145:SF11">
    <property type="entry name" value="DIFLAVIN FLAVOPROTEIN A 2-RELATED"/>
    <property type="match status" value="1"/>
</dbReference>
<keyword evidence="5" id="KW-0285">Flavoprotein</keyword>
<dbReference type="SUPFAM" id="SSF51905">
    <property type="entry name" value="FAD/NAD(P)-binding domain"/>
    <property type="match status" value="2"/>
</dbReference>
<feature type="domain" description="Rubredoxin-like" evidence="10">
    <location>
        <begin position="409"/>
        <end position="441"/>
    </location>
</feature>
<dbReference type="InterPro" id="IPR023753">
    <property type="entry name" value="FAD/NAD-binding_dom"/>
</dbReference>
<keyword evidence="4" id="KW-0813">Transport</keyword>
<comment type="similarity">
    <text evidence="3">In the N-terminal section; belongs to the zinc metallo-hydrolase group 3 family.</text>
</comment>
<keyword evidence="6" id="KW-0274">FAD</keyword>
<dbReference type="EMBL" id="DXBU01000024">
    <property type="protein sequence ID" value="HIZ21578.1"/>
    <property type="molecule type" value="Genomic_DNA"/>
</dbReference>
<evidence type="ECO:0000256" key="1">
    <source>
        <dbReference type="ARBA" id="ARBA00001962"/>
    </source>
</evidence>
<comment type="cofactor">
    <cofactor evidence="1">
        <name>Fe cation</name>
        <dbReference type="ChEBI" id="CHEBI:24875"/>
    </cofactor>
</comment>
<dbReference type="Pfam" id="PF07992">
    <property type="entry name" value="Pyr_redox_2"/>
    <property type="match status" value="1"/>
</dbReference>
<name>A0A9D2DR81_9FIRM</name>
<reference evidence="11" key="1">
    <citation type="journal article" date="2021" name="PeerJ">
        <title>Extensive microbial diversity within the chicken gut microbiome revealed by metagenomics and culture.</title>
        <authorList>
            <person name="Gilroy R."/>
            <person name="Ravi A."/>
            <person name="Getino M."/>
            <person name="Pursley I."/>
            <person name="Horton D.L."/>
            <person name="Alikhan N.F."/>
            <person name="Baker D."/>
            <person name="Gharbi K."/>
            <person name="Hall N."/>
            <person name="Watson M."/>
            <person name="Adriaenssens E.M."/>
            <person name="Foster-Nyarko E."/>
            <person name="Jarju S."/>
            <person name="Secka A."/>
            <person name="Antonio M."/>
            <person name="Oren A."/>
            <person name="Chaudhuri R.R."/>
            <person name="La Ragione R."/>
            <person name="Hildebrand F."/>
            <person name="Pallen M.J."/>
        </authorList>
    </citation>
    <scope>NUCLEOTIDE SEQUENCE</scope>
    <source>
        <strain evidence="11">14324</strain>
    </source>
</reference>
<reference evidence="11" key="2">
    <citation type="submission" date="2021-04" db="EMBL/GenBank/DDBJ databases">
        <authorList>
            <person name="Gilroy R."/>
        </authorList>
    </citation>
    <scope>NUCLEOTIDE SEQUENCE</scope>
    <source>
        <strain evidence="11">14324</strain>
    </source>
</reference>
<evidence type="ECO:0000259" key="9">
    <source>
        <dbReference type="PROSITE" id="PS50902"/>
    </source>
</evidence>
<dbReference type="PRINTS" id="PR00411">
    <property type="entry name" value="PNDRDTASEI"/>
</dbReference>
<feature type="domain" description="Flavodoxin-like" evidence="9">
    <location>
        <begin position="255"/>
        <end position="393"/>
    </location>
</feature>
<dbReference type="AlphaFoldDB" id="A0A9D2DR81"/>
<dbReference type="InterPro" id="IPR051285">
    <property type="entry name" value="NADH_oxidoreductase_modular"/>
</dbReference>
<dbReference type="Proteomes" id="UP000824041">
    <property type="component" value="Unassembled WGS sequence"/>
</dbReference>
<dbReference type="Gene3D" id="3.60.15.10">
    <property type="entry name" value="Ribonuclease Z/Hydroxyacylglutathione hydrolase-like"/>
    <property type="match status" value="1"/>
</dbReference>
<dbReference type="InterPro" id="IPR036188">
    <property type="entry name" value="FAD/NAD-bd_sf"/>
</dbReference>